<name>A0A821WI51_9BILA</name>
<dbReference type="EMBL" id="CAJOBR010020060">
    <property type="protein sequence ID" value="CAF4925617.1"/>
    <property type="molecule type" value="Genomic_DNA"/>
</dbReference>
<comment type="caution">
    <text evidence="2">The sequence shown here is derived from an EMBL/GenBank/DDBJ whole genome shotgun (WGS) entry which is preliminary data.</text>
</comment>
<accession>A0A821WI51</accession>
<organism evidence="2 3">
    <name type="scientific">Rotaria socialis</name>
    <dbReference type="NCBI Taxonomy" id="392032"/>
    <lineage>
        <taxon>Eukaryota</taxon>
        <taxon>Metazoa</taxon>
        <taxon>Spiralia</taxon>
        <taxon>Gnathifera</taxon>
        <taxon>Rotifera</taxon>
        <taxon>Eurotatoria</taxon>
        <taxon>Bdelloidea</taxon>
        <taxon>Philodinida</taxon>
        <taxon>Philodinidae</taxon>
        <taxon>Rotaria</taxon>
    </lineage>
</organism>
<evidence type="ECO:0000313" key="1">
    <source>
        <dbReference type="EMBL" id="CAF3345685.1"/>
    </source>
</evidence>
<reference evidence="2" key="1">
    <citation type="submission" date="2021-02" db="EMBL/GenBank/DDBJ databases">
        <authorList>
            <person name="Nowell W R."/>
        </authorList>
    </citation>
    <scope>NUCLEOTIDE SEQUENCE</scope>
</reference>
<evidence type="ECO:0000313" key="3">
    <source>
        <dbReference type="Proteomes" id="UP000663848"/>
    </source>
</evidence>
<dbReference type="AlphaFoldDB" id="A0A821WI51"/>
<sequence>METIGNVVRNPVVNGGGIRLLVLEPGVSWKYPGNGDRKTFRNTASGIRWKITGSDCFPPYVFDLGWNQSKDKLHTFLDTLNEFYGDHIDMNIEYGQKLTIQNIYLENSHGQFYTTMNPTSMILPYVTGYPKVKYQKWFRSTLIRLIYLCTNYQDFTRQRINMEICCLISGYSHEFIENELENFNRYLNVNIYQIQTNELIYQQLRLHLLKFQPQKCHNSIIEFTFIHDYGPYHEFKKIFFHIWSTYTNSHPTLSLKQLKILLNVQHSFSLNNLLVQK</sequence>
<protein>
    <submittedName>
        <fullName evidence="2">Uncharacterized protein</fullName>
    </submittedName>
</protein>
<gene>
    <name evidence="1" type="ORF">GRG538_LOCUS5043</name>
    <name evidence="2" type="ORF">QYT958_LOCUS31650</name>
</gene>
<dbReference type="Proteomes" id="UP000663848">
    <property type="component" value="Unassembled WGS sequence"/>
</dbReference>
<dbReference type="Proteomes" id="UP000663872">
    <property type="component" value="Unassembled WGS sequence"/>
</dbReference>
<dbReference type="EMBL" id="CAJNYT010000363">
    <property type="protein sequence ID" value="CAF3345685.1"/>
    <property type="molecule type" value="Genomic_DNA"/>
</dbReference>
<proteinExistence type="predicted"/>
<evidence type="ECO:0000313" key="2">
    <source>
        <dbReference type="EMBL" id="CAF4925617.1"/>
    </source>
</evidence>